<feature type="region of interest" description="Disordered" evidence="1">
    <location>
        <begin position="249"/>
        <end position="378"/>
    </location>
</feature>
<feature type="compositionally biased region" description="Polar residues" evidence="1">
    <location>
        <begin position="254"/>
        <end position="267"/>
    </location>
</feature>
<name>A0A9J7BJY3_9BACT</name>
<feature type="compositionally biased region" description="Polar residues" evidence="1">
    <location>
        <begin position="357"/>
        <end position="374"/>
    </location>
</feature>
<feature type="compositionally biased region" description="Low complexity" evidence="1">
    <location>
        <begin position="330"/>
        <end position="339"/>
    </location>
</feature>
<feature type="region of interest" description="Disordered" evidence="1">
    <location>
        <begin position="105"/>
        <end position="126"/>
    </location>
</feature>
<evidence type="ECO:0000313" key="2">
    <source>
        <dbReference type="EMBL" id="UWZ83136.1"/>
    </source>
</evidence>
<feature type="compositionally biased region" description="Polar residues" evidence="1">
    <location>
        <begin position="291"/>
        <end position="305"/>
    </location>
</feature>
<reference evidence="2" key="1">
    <citation type="submission" date="2021-04" db="EMBL/GenBank/DDBJ databases">
        <title>Phylogenetic analysis of Acidobacteriaceae.</title>
        <authorList>
            <person name="Qiu L."/>
            <person name="Zhang Q."/>
        </authorList>
    </citation>
    <scope>NUCLEOTIDE SEQUENCE</scope>
    <source>
        <strain evidence="2">DSM 25168</strain>
    </source>
</reference>
<keyword evidence="3" id="KW-1185">Reference proteome</keyword>
<evidence type="ECO:0000313" key="3">
    <source>
        <dbReference type="Proteomes" id="UP001059380"/>
    </source>
</evidence>
<dbReference type="AlphaFoldDB" id="A0A9J7BJY3"/>
<feature type="region of interest" description="Disordered" evidence="1">
    <location>
        <begin position="187"/>
        <end position="219"/>
    </location>
</feature>
<dbReference type="KEGG" id="orp:MOP44_21515"/>
<dbReference type="RefSeq" id="WP_260792470.1">
    <property type="nucleotide sequence ID" value="NZ_CP093313.1"/>
</dbReference>
<feature type="compositionally biased region" description="Polar residues" evidence="1">
    <location>
        <begin position="197"/>
        <end position="211"/>
    </location>
</feature>
<accession>A0A9J7BJY3</accession>
<feature type="region of interest" description="Disordered" evidence="1">
    <location>
        <begin position="497"/>
        <end position="530"/>
    </location>
</feature>
<dbReference type="EMBL" id="CP093313">
    <property type="protein sequence ID" value="UWZ83136.1"/>
    <property type="molecule type" value="Genomic_DNA"/>
</dbReference>
<feature type="compositionally biased region" description="Low complexity" evidence="1">
    <location>
        <begin position="509"/>
        <end position="530"/>
    </location>
</feature>
<gene>
    <name evidence="2" type="ORF">MOP44_21515</name>
</gene>
<dbReference type="Proteomes" id="UP001059380">
    <property type="component" value="Chromosome"/>
</dbReference>
<feature type="compositionally biased region" description="Polar residues" evidence="1">
    <location>
        <begin position="497"/>
        <end position="508"/>
    </location>
</feature>
<protein>
    <submittedName>
        <fullName evidence="2">Uncharacterized protein</fullName>
    </submittedName>
</protein>
<feature type="compositionally biased region" description="Basic and acidic residues" evidence="1">
    <location>
        <begin position="111"/>
        <end position="122"/>
    </location>
</feature>
<sequence length="564" mass="57397">MTSTALIDLGAATGAIAQLTGHAALTGERASGDSAGFRKNLQQILNALKTASPVTGDPVECSLPSTGLSVRIQQVTAHRNRSHAGLQHIRTALRPDATKSAEALSTGALTEPRKANSEKRASTADSAALSISITTLETTSSAPLSFLPQIPAATPVSDAQASALLSPATNPISQITTTTAVELKEEVPPDAEDATGDTPSHLSSLPTNTSGLPGGSESLHEIAVPTQSGEPTSATMNVADAHIASADLHPETDQPLTDHSTSVTGHTSMPHPSPHLEADRTAQHSLGAAPSLSSKSALTQDASSASKREQRNSTTPTPQQHEPRSQRPSAAGAADAGFARPKPTEIAPTKVAAGTHSAATPTNASYTTHLQDQSIAPGPLTVDATMRSEHASVLSPRAVPQSSASTARDPFAALDRRTAAPAPTWSQAGTHHAEAGYLDPSLGWIGVRAEGSGFALHATIVPGSGEAAQALGGHVASLNSFVAEHHGRSSTVAIASPDQGQQQSALNNSSGGSPQQQPHQQSQRGGASLFASSAAAIAATPTSSRTTSEAPLYSRQGAHISVIA</sequence>
<evidence type="ECO:0000256" key="1">
    <source>
        <dbReference type="SAM" id="MobiDB-lite"/>
    </source>
</evidence>
<proteinExistence type="predicted"/>
<organism evidence="2 3">
    <name type="scientific">Occallatibacter riparius</name>
    <dbReference type="NCBI Taxonomy" id="1002689"/>
    <lineage>
        <taxon>Bacteria</taxon>
        <taxon>Pseudomonadati</taxon>
        <taxon>Acidobacteriota</taxon>
        <taxon>Terriglobia</taxon>
        <taxon>Terriglobales</taxon>
        <taxon>Acidobacteriaceae</taxon>
        <taxon>Occallatibacter</taxon>
    </lineage>
</organism>